<dbReference type="Pfam" id="PF01595">
    <property type="entry name" value="CNNM"/>
    <property type="match status" value="1"/>
</dbReference>
<feature type="compositionally biased region" description="Gly residues" evidence="5">
    <location>
        <begin position="287"/>
        <end position="315"/>
    </location>
</feature>
<feature type="transmembrane region" description="Helical" evidence="6">
    <location>
        <begin position="98"/>
        <end position="119"/>
    </location>
</feature>
<dbReference type="PROSITE" id="PS51371">
    <property type="entry name" value="CBS"/>
    <property type="match status" value="1"/>
</dbReference>
<dbReference type="InterPro" id="IPR000644">
    <property type="entry name" value="CBS_dom"/>
</dbReference>
<keyword evidence="3" id="KW-0129">CBS domain</keyword>
<evidence type="ECO:0000256" key="2">
    <source>
        <dbReference type="ARBA" id="ARBA00022475"/>
    </source>
</evidence>
<dbReference type="InterPro" id="IPR046342">
    <property type="entry name" value="CBS_dom_sf"/>
</dbReference>
<dbReference type="InterPro" id="IPR002550">
    <property type="entry name" value="CNNM"/>
</dbReference>
<dbReference type="PANTHER" id="PTHR43099">
    <property type="entry name" value="UPF0053 PROTEIN YRKA"/>
    <property type="match status" value="1"/>
</dbReference>
<keyword evidence="4 6" id="KW-0812">Transmembrane</keyword>
<feature type="transmembrane region" description="Helical" evidence="6">
    <location>
        <begin position="6"/>
        <end position="27"/>
    </location>
</feature>
<feature type="domain" description="CBS" evidence="7">
    <location>
        <begin position="363"/>
        <end position="419"/>
    </location>
</feature>
<feature type="domain" description="CNNM transmembrane" evidence="8">
    <location>
        <begin position="1"/>
        <end position="202"/>
    </location>
</feature>
<comment type="caution">
    <text evidence="9">The sequence shown here is derived from an EMBL/GenBank/DDBJ whole genome shotgun (WGS) entry which is preliminary data.</text>
</comment>
<keyword evidence="10" id="KW-1185">Reference proteome</keyword>
<name>A0ABU0ZK79_9ACTN</name>
<sequence length="430" mass="43364">MSTSWALVLSLILLALNGFFVAAEFALVGSKRYRLEQAAAGGSRAARAALEGTRELSVMLAGAQLGITLATLGLGALAEPAIEHLLGPALHAVGLPDAASHVIGFVVALLLVGFLHLVVGEMAPKSWAITDPERSALLLALPFRAFARLTRPALVLFNGLANGVLRLVKVEPQDQLAQVHGPEELRILLEQSREHGTLAADQEQLLTSMLQLQRTTVAAVMQPLDELVTVPPGATAERIEAISRGCGRSRLAVAAGVPGGPGAPVAGAPGPGVPASGVPASDASGPGASGPGTSGPGANGPGASGAGVSGPGASGASGVSGADASGAASASGNAPGEELVGLVHVRDAVRATTFGRPATAAELMTEPFTLPAAATVTEAVAAMRAERAQLALVREGDRTVGFVALEDLLEEVIGEFDDETDAVPQGRRMR</sequence>
<dbReference type="InterPro" id="IPR051676">
    <property type="entry name" value="UPF0053_domain"/>
</dbReference>
<proteinExistence type="predicted"/>
<dbReference type="SUPFAM" id="SSF54631">
    <property type="entry name" value="CBS-domain pair"/>
    <property type="match status" value="1"/>
</dbReference>
<dbReference type="EMBL" id="JAVHUY010000021">
    <property type="protein sequence ID" value="MDQ7907388.1"/>
    <property type="molecule type" value="Genomic_DNA"/>
</dbReference>
<accession>A0ABU0ZK79</accession>
<feature type="region of interest" description="Disordered" evidence="5">
    <location>
        <begin position="265"/>
        <end position="333"/>
    </location>
</feature>
<evidence type="ECO:0000256" key="5">
    <source>
        <dbReference type="SAM" id="MobiDB-lite"/>
    </source>
</evidence>
<evidence type="ECO:0000313" key="9">
    <source>
        <dbReference type="EMBL" id="MDQ7907388.1"/>
    </source>
</evidence>
<dbReference type="RefSeq" id="WP_308714656.1">
    <property type="nucleotide sequence ID" value="NZ_JAVHUY010000021.1"/>
</dbReference>
<evidence type="ECO:0000259" key="7">
    <source>
        <dbReference type="PROSITE" id="PS51371"/>
    </source>
</evidence>
<feature type="compositionally biased region" description="Low complexity" evidence="5">
    <location>
        <begin position="316"/>
        <end position="333"/>
    </location>
</feature>
<keyword evidence="4 6" id="KW-0472">Membrane</keyword>
<dbReference type="PROSITE" id="PS51846">
    <property type="entry name" value="CNNM"/>
    <property type="match status" value="1"/>
</dbReference>
<evidence type="ECO:0000259" key="8">
    <source>
        <dbReference type="PROSITE" id="PS51846"/>
    </source>
</evidence>
<dbReference type="Gene3D" id="3.10.580.10">
    <property type="entry name" value="CBS-domain"/>
    <property type="match status" value="1"/>
</dbReference>
<evidence type="ECO:0000256" key="1">
    <source>
        <dbReference type="ARBA" id="ARBA00004651"/>
    </source>
</evidence>
<comment type="subcellular location">
    <subcellularLocation>
        <location evidence="1">Cell membrane</location>
        <topology evidence="1">Multi-pass membrane protein</topology>
    </subcellularLocation>
</comment>
<reference evidence="9 10" key="1">
    <citation type="submission" date="2023-08" db="EMBL/GenBank/DDBJ databases">
        <title>Phytohabitans sansha sp. nov., isolated from marine sediment.</title>
        <authorList>
            <person name="Zhao Y."/>
            <person name="Yi K."/>
        </authorList>
    </citation>
    <scope>NUCLEOTIDE SEQUENCE [LARGE SCALE GENOMIC DNA]</scope>
    <source>
        <strain evidence="9 10">ZYX-F-186</strain>
    </source>
</reference>
<dbReference type="Proteomes" id="UP001230908">
    <property type="component" value="Unassembled WGS sequence"/>
</dbReference>
<protein>
    <submittedName>
        <fullName evidence="9">CNNM domain-containing protein</fullName>
    </submittedName>
</protein>
<evidence type="ECO:0000256" key="6">
    <source>
        <dbReference type="SAM" id="Phobius"/>
    </source>
</evidence>
<keyword evidence="2" id="KW-1003">Cell membrane</keyword>
<evidence type="ECO:0000313" key="10">
    <source>
        <dbReference type="Proteomes" id="UP001230908"/>
    </source>
</evidence>
<evidence type="ECO:0000256" key="3">
    <source>
        <dbReference type="PROSITE-ProRule" id="PRU00703"/>
    </source>
</evidence>
<evidence type="ECO:0000256" key="4">
    <source>
        <dbReference type="PROSITE-ProRule" id="PRU01193"/>
    </source>
</evidence>
<dbReference type="PANTHER" id="PTHR43099:SF5">
    <property type="entry name" value="HLYC_CORC FAMILY TRANSPORTER"/>
    <property type="match status" value="1"/>
</dbReference>
<dbReference type="Pfam" id="PF00571">
    <property type="entry name" value="CBS"/>
    <property type="match status" value="1"/>
</dbReference>
<feature type="compositionally biased region" description="Low complexity" evidence="5">
    <location>
        <begin position="265"/>
        <end position="286"/>
    </location>
</feature>
<organism evidence="9 10">
    <name type="scientific">Phytohabitans maris</name>
    <dbReference type="NCBI Taxonomy" id="3071409"/>
    <lineage>
        <taxon>Bacteria</taxon>
        <taxon>Bacillati</taxon>
        <taxon>Actinomycetota</taxon>
        <taxon>Actinomycetes</taxon>
        <taxon>Micromonosporales</taxon>
        <taxon>Micromonosporaceae</taxon>
    </lineage>
</organism>
<gene>
    <name evidence="9" type="ORF">RB614_22995</name>
</gene>
<keyword evidence="4 6" id="KW-1133">Transmembrane helix</keyword>
<feature type="transmembrane region" description="Helical" evidence="6">
    <location>
        <begin position="56"/>
        <end position="78"/>
    </location>
</feature>